<dbReference type="Gene3D" id="6.10.250.1050">
    <property type="match status" value="1"/>
</dbReference>
<dbReference type="GO" id="GO:0009966">
    <property type="term" value="P:regulation of signal transduction"/>
    <property type="evidence" value="ECO:0007669"/>
    <property type="project" value="InterPro"/>
</dbReference>
<comment type="caution">
    <text evidence="3">The sequence shown here is derived from an EMBL/GenBank/DDBJ whole genome shotgun (WGS) entry which is preliminary data.</text>
</comment>
<dbReference type="Proteomes" id="UP000076858">
    <property type="component" value="Unassembled WGS sequence"/>
</dbReference>
<dbReference type="PANTHER" id="PTHR12398:SF20">
    <property type="entry name" value="PROTEIN PHOSPHATASE 1 REGULATORY INHIBITOR SUBUNIT 2"/>
    <property type="match status" value="1"/>
</dbReference>
<dbReference type="GO" id="GO:0004864">
    <property type="term" value="F:protein phosphatase inhibitor activity"/>
    <property type="evidence" value="ECO:0007669"/>
    <property type="project" value="InterPro"/>
</dbReference>
<evidence type="ECO:0000313" key="3">
    <source>
        <dbReference type="EMBL" id="KZS11986.1"/>
    </source>
</evidence>
<dbReference type="PANTHER" id="PTHR12398">
    <property type="entry name" value="PROTEIN PHOSPHATASE INHIBITOR"/>
    <property type="match status" value="1"/>
</dbReference>
<evidence type="ECO:0000256" key="2">
    <source>
        <dbReference type="SAM" id="MobiDB-lite"/>
    </source>
</evidence>
<evidence type="ECO:0000256" key="1">
    <source>
        <dbReference type="ARBA" id="ARBA00005472"/>
    </source>
</evidence>
<dbReference type="Pfam" id="PF04979">
    <property type="entry name" value="IPP-2"/>
    <property type="match status" value="1"/>
</dbReference>
<gene>
    <name evidence="3" type="ORF">APZ42_023169</name>
</gene>
<evidence type="ECO:0000313" key="4">
    <source>
        <dbReference type="Proteomes" id="UP000076858"/>
    </source>
</evidence>
<feature type="compositionally biased region" description="Basic residues" evidence="2">
    <location>
        <begin position="30"/>
        <end position="40"/>
    </location>
</feature>
<feature type="region of interest" description="Disordered" evidence="2">
    <location>
        <begin position="1"/>
        <end position="40"/>
    </location>
</feature>
<name>A0A164V5F1_9CRUS</name>
<dbReference type="OrthoDB" id="551302at2759"/>
<dbReference type="InterPro" id="IPR007062">
    <property type="entry name" value="PPI-2"/>
</dbReference>
<keyword evidence="4" id="KW-1185">Reference proteome</keyword>
<accession>A0A164V5F1</accession>
<comment type="similarity">
    <text evidence="1">Belongs to the protein phosphatase inhibitor 2 family.</text>
</comment>
<dbReference type="AlphaFoldDB" id="A0A164V5F1"/>
<sequence length="100" mass="11608">MAGNEEIPAQKNESSVSEDEEEETPNDKGTKRRSFEHKRKSHYNEFMAVKLARQLMQKDEEEVENNEEERLAEKDIHVEVKEPVDDVEGMDIIDQSQTSS</sequence>
<protein>
    <submittedName>
        <fullName evidence="3">Putative Phosphatase inhibitor 2 protein</fullName>
    </submittedName>
</protein>
<dbReference type="EMBL" id="LRGB01001411">
    <property type="protein sequence ID" value="KZS11986.1"/>
    <property type="molecule type" value="Genomic_DNA"/>
</dbReference>
<reference evidence="3 4" key="1">
    <citation type="submission" date="2016-03" db="EMBL/GenBank/DDBJ databases">
        <title>EvidentialGene: Evidence-directed Construction of Genes on Genomes.</title>
        <authorList>
            <person name="Gilbert D.G."/>
            <person name="Choi J.-H."/>
            <person name="Mockaitis K."/>
            <person name="Colbourne J."/>
            <person name="Pfrender M."/>
        </authorList>
    </citation>
    <scope>NUCLEOTIDE SEQUENCE [LARGE SCALE GENOMIC DNA]</scope>
    <source>
        <strain evidence="3 4">Xinb3</strain>
        <tissue evidence="3">Complete organism</tissue>
    </source>
</reference>
<proteinExistence type="inferred from homology"/>
<organism evidence="3 4">
    <name type="scientific">Daphnia magna</name>
    <dbReference type="NCBI Taxonomy" id="35525"/>
    <lineage>
        <taxon>Eukaryota</taxon>
        <taxon>Metazoa</taxon>
        <taxon>Ecdysozoa</taxon>
        <taxon>Arthropoda</taxon>
        <taxon>Crustacea</taxon>
        <taxon>Branchiopoda</taxon>
        <taxon>Diplostraca</taxon>
        <taxon>Cladocera</taxon>
        <taxon>Anomopoda</taxon>
        <taxon>Daphniidae</taxon>
        <taxon>Daphnia</taxon>
    </lineage>
</organism>